<organism evidence="6 7">
    <name type="scientific">Rhodopirellula sallentina SM41</name>
    <dbReference type="NCBI Taxonomy" id="1263870"/>
    <lineage>
        <taxon>Bacteria</taxon>
        <taxon>Pseudomonadati</taxon>
        <taxon>Planctomycetota</taxon>
        <taxon>Planctomycetia</taxon>
        <taxon>Pirellulales</taxon>
        <taxon>Pirellulaceae</taxon>
        <taxon>Rhodopirellula</taxon>
    </lineage>
</organism>
<feature type="domain" description="Mannitol dehydrogenase N-terminal" evidence="4">
    <location>
        <begin position="35"/>
        <end position="290"/>
    </location>
</feature>
<dbReference type="SUPFAM" id="SSF51735">
    <property type="entry name" value="NAD(P)-binding Rossmann-fold domains"/>
    <property type="match status" value="1"/>
</dbReference>
<dbReference type="Gene3D" id="1.10.1040.10">
    <property type="entry name" value="N-(1-d-carboxylethyl)-l-norvaline Dehydrogenase, domain 2"/>
    <property type="match status" value="1"/>
</dbReference>
<dbReference type="RefSeq" id="WP_008677296.1">
    <property type="nucleotide sequence ID" value="NZ_ANOH01000147.1"/>
</dbReference>
<dbReference type="InterPro" id="IPR013328">
    <property type="entry name" value="6PGD_dom2"/>
</dbReference>
<evidence type="ECO:0000256" key="3">
    <source>
        <dbReference type="ARBA" id="ARBA00061451"/>
    </source>
</evidence>
<dbReference type="PRINTS" id="PR00084">
    <property type="entry name" value="MTLDHDRGNASE"/>
</dbReference>
<sequence>MNIKQETIPLNEENLHRLPPDVARPTYQRSDLKTGIIHVGVGGFHRSHEAYYTDLLMGDGDSQADSKAWGICGIGLREPDRRIASVLEKQDYLYTLIIRHPDGKIENRVIGSLIDFMMGIDDPGAVIDRMASPDTKIVSLTITEGGYNLDAATGEFDINHPDAQHDLINPEQPKLVFGYLTAALQKRRQQGLPPFTIQSCDNIQHNGDLTRRVVLEFARHQDEELAKWIETNVAFPNAMVDRITPVTTNDDIEYLENEFGLADEWPVTCEPFCQWVIEDQFVNGRPEWEKVGAQFVPDVTPYEKMKLRLLNAGHSVLGLLGSVYGHETIDGCVSDELFATYLRRFMDVEATPVLDAVEGIDLAAYKDTLIERFGNPNIKDQLARICLESSSKLPVFLVPTIRENLAKDGSIRFAALVIAAWCYYSDRQVDQHGKELDIVDDKKAELHEAAAGTSKDPLSFLKITSVFGDLAQSQRFTEVYAEMVNALYRNPDVSVLMREALRADG</sequence>
<dbReference type="Pfam" id="PF08125">
    <property type="entry name" value="Mannitol_dh_C"/>
    <property type="match status" value="1"/>
</dbReference>
<dbReference type="OrthoDB" id="9768714at2"/>
<comment type="similarity">
    <text evidence="3">Belongs to the mannitol dehydrogenase family. UxuB subfamily.</text>
</comment>
<keyword evidence="1" id="KW-0560">Oxidoreductase</keyword>
<dbReference type="InterPro" id="IPR008927">
    <property type="entry name" value="6-PGluconate_DH-like_C_sf"/>
</dbReference>
<name>M5UEZ9_9BACT</name>
<dbReference type="PANTHER" id="PTHR43362:SF1">
    <property type="entry name" value="MANNITOL DEHYDROGENASE 2-RELATED"/>
    <property type="match status" value="1"/>
</dbReference>
<dbReference type="Gene3D" id="3.40.50.720">
    <property type="entry name" value="NAD(P)-binding Rossmann-like Domain"/>
    <property type="match status" value="1"/>
</dbReference>
<dbReference type="PATRIC" id="fig|1263870.3.peg.2258"/>
<dbReference type="InterPro" id="IPR000669">
    <property type="entry name" value="Mannitol_DH"/>
</dbReference>
<comment type="caution">
    <text evidence="6">The sequence shown here is derived from an EMBL/GenBank/DDBJ whole genome shotgun (WGS) entry which is preliminary data.</text>
</comment>
<evidence type="ECO:0000313" key="7">
    <source>
        <dbReference type="Proteomes" id="UP000011885"/>
    </source>
</evidence>
<dbReference type="InterPro" id="IPR013118">
    <property type="entry name" value="Mannitol_DH_C"/>
</dbReference>
<dbReference type="EMBL" id="ANOH01000147">
    <property type="protein sequence ID" value="EMI56421.1"/>
    <property type="molecule type" value="Genomic_DNA"/>
</dbReference>
<evidence type="ECO:0000259" key="5">
    <source>
        <dbReference type="Pfam" id="PF08125"/>
    </source>
</evidence>
<dbReference type="InterPro" id="IPR013131">
    <property type="entry name" value="Mannitol_DH_N"/>
</dbReference>
<dbReference type="AlphaFoldDB" id="M5UEZ9"/>
<evidence type="ECO:0000256" key="2">
    <source>
        <dbReference type="ARBA" id="ARBA00023027"/>
    </source>
</evidence>
<dbReference type="Pfam" id="PF01232">
    <property type="entry name" value="Mannitol_dh"/>
    <property type="match status" value="1"/>
</dbReference>
<dbReference type="Proteomes" id="UP000011885">
    <property type="component" value="Unassembled WGS sequence"/>
</dbReference>
<dbReference type="PANTHER" id="PTHR43362">
    <property type="entry name" value="MANNITOL DEHYDROGENASE DSF1-RELATED"/>
    <property type="match status" value="1"/>
</dbReference>
<dbReference type="GO" id="GO:0019594">
    <property type="term" value="P:mannitol metabolic process"/>
    <property type="evidence" value="ECO:0007669"/>
    <property type="project" value="InterPro"/>
</dbReference>
<evidence type="ECO:0000313" key="6">
    <source>
        <dbReference type="EMBL" id="EMI56421.1"/>
    </source>
</evidence>
<dbReference type="PROSITE" id="PS00974">
    <property type="entry name" value="MANNITOL_DHGENASE"/>
    <property type="match status" value="1"/>
</dbReference>
<gene>
    <name evidence="6" type="ORF">RSSM_02117</name>
</gene>
<dbReference type="InterPro" id="IPR050988">
    <property type="entry name" value="Mannitol_DH/Oxidoreductase"/>
</dbReference>
<evidence type="ECO:0000256" key="1">
    <source>
        <dbReference type="ARBA" id="ARBA00023002"/>
    </source>
</evidence>
<dbReference type="InterPro" id="IPR036291">
    <property type="entry name" value="NAD(P)-bd_dom_sf"/>
</dbReference>
<accession>M5UEZ9</accession>
<feature type="domain" description="Mannitol dehydrogenase C-terminal" evidence="5">
    <location>
        <begin position="298"/>
        <end position="487"/>
    </location>
</feature>
<dbReference type="InterPro" id="IPR023027">
    <property type="entry name" value="Mannitol_DH_CS"/>
</dbReference>
<keyword evidence="7" id="KW-1185">Reference proteome</keyword>
<proteinExistence type="inferred from homology"/>
<dbReference type="GO" id="GO:0016616">
    <property type="term" value="F:oxidoreductase activity, acting on the CH-OH group of donors, NAD or NADP as acceptor"/>
    <property type="evidence" value="ECO:0007669"/>
    <property type="project" value="TreeGrafter"/>
</dbReference>
<dbReference type="SUPFAM" id="SSF48179">
    <property type="entry name" value="6-phosphogluconate dehydrogenase C-terminal domain-like"/>
    <property type="match status" value="1"/>
</dbReference>
<evidence type="ECO:0000259" key="4">
    <source>
        <dbReference type="Pfam" id="PF01232"/>
    </source>
</evidence>
<protein>
    <submittedName>
        <fullName evidence="6">Mannitol dehydrogenase domain-containing protein</fullName>
    </submittedName>
</protein>
<dbReference type="FunFam" id="3.40.50.720:FF:000129">
    <property type="entry name" value="D-mannonate oxidoreductase"/>
    <property type="match status" value="1"/>
</dbReference>
<keyword evidence="2" id="KW-0520">NAD</keyword>
<reference evidence="6 7" key="1">
    <citation type="journal article" date="2013" name="Mar. Genomics">
        <title>Expression of sulfatases in Rhodopirellula baltica and the diversity of sulfatases in the genus Rhodopirellula.</title>
        <authorList>
            <person name="Wegner C.E."/>
            <person name="Richter-Heitmann T."/>
            <person name="Klindworth A."/>
            <person name="Klockow C."/>
            <person name="Richter M."/>
            <person name="Achstetter T."/>
            <person name="Glockner F.O."/>
            <person name="Harder J."/>
        </authorList>
    </citation>
    <scope>NUCLEOTIDE SEQUENCE [LARGE SCALE GENOMIC DNA]</scope>
    <source>
        <strain evidence="6 7">SM41</strain>
    </source>
</reference>